<protein>
    <submittedName>
        <fullName evidence="1">Uncharacterized protein</fullName>
    </submittedName>
</protein>
<evidence type="ECO:0000313" key="2">
    <source>
        <dbReference type="Proteomes" id="UP000447434"/>
    </source>
</evidence>
<keyword evidence="2" id="KW-1185">Reference proteome</keyword>
<organism evidence="1 2">
    <name type="scientific">Lupinus albus</name>
    <name type="common">White lupine</name>
    <name type="synonym">Lupinus termis</name>
    <dbReference type="NCBI Taxonomy" id="3870"/>
    <lineage>
        <taxon>Eukaryota</taxon>
        <taxon>Viridiplantae</taxon>
        <taxon>Streptophyta</taxon>
        <taxon>Embryophyta</taxon>
        <taxon>Tracheophyta</taxon>
        <taxon>Spermatophyta</taxon>
        <taxon>Magnoliopsida</taxon>
        <taxon>eudicotyledons</taxon>
        <taxon>Gunneridae</taxon>
        <taxon>Pentapetalae</taxon>
        <taxon>rosids</taxon>
        <taxon>fabids</taxon>
        <taxon>Fabales</taxon>
        <taxon>Fabaceae</taxon>
        <taxon>Papilionoideae</taxon>
        <taxon>50 kb inversion clade</taxon>
        <taxon>genistoids sensu lato</taxon>
        <taxon>core genistoids</taxon>
        <taxon>Genisteae</taxon>
        <taxon>Lupinus</taxon>
    </lineage>
</organism>
<comment type="caution">
    <text evidence="1">The sequence shown here is derived from an EMBL/GenBank/DDBJ whole genome shotgun (WGS) entry which is preliminary data.</text>
</comment>
<name>A0A6A4PI13_LUPAL</name>
<reference evidence="2" key="1">
    <citation type="journal article" date="2020" name="Nat. Commun.">
        <title>Genome sequence of the cluster root forming white lupin.</title>
        <authorList>
            <person name="Hufnagel B."/>
            <person name="Marques A."/>
            <person name="Soriano A."/>
            <person name="Marques L."/>
            <person name="Divol F."/>
            <person name="Doumas P."/>
            <person name="Sallet E."/>
            <person name="Mancinotti D."/>
            <person name="Carrere S."/>
            <person name="Marande W."/>
            <person name="Arribat S."/>
            <person name="Keller J."/>
            <person name="Huneau C."/>
            <person name="Blein T."/>
            <person name="Aime D."/>
            <person name="Laguerre M."/>
            <person name="Taylor J."/>
            <person name="Schubert V."/>
            <person name="Nelson M."/>
            <person name="Geu-Flores F."/>
            <person name="Crespi M."/>
            <person name="Gallardo-Guerrero K."/>
            <person name="Delaux P.-M."/>
            <person name="Salse J."/>
            <person name="Berges H."/>
            <person name="Guyot R."/>
            <person name="Gouzy J."/>
            <person name="Peret B."/>
        </authorList>
    </citation>
    <scope>NUCLEOTIDE SEQUENCE [LARGE SCALE GENOMIC DNA]</scope>
    <source>
        <strain evidence="2">cv. Amiga</strain>
    </source>
</reference>
<gene>
    <name evidence="1" type="ORF">Lalb_Chr13g0295101</name>
</gene>
<dbReference type="AlphaFoldDB" id="A0A6A4PI13"/>
<dbReference type="EMBL" id="WOCE01000013">
    <property type="protein sequence ID" value="KAE9601185.1"/>
    <property type="molecule type" value="Genomic_DNA"/>
</dbReference>
<sequence length="68" mass="8179">MYIRATKKYKNKLLVFVQRESNKSKFKGKEFKKVLEIGRGLCERLAKKKIMIRKNIWHKKREGLIGIE</sequence>
<dbReference type="Proteomes" id="UP000447434">
    <property type="component" value="Chromosome 13"/>
</dbReference>
<evidence type="ECO:0000313" key="1">
    <source>
        <dbReference type="EMBL" id="KAE9601185.1"/>
    </source>
</evidence>
<proteinExistence type="predicted"/>
<accession>A0A6A4PI13</accession>